<evidence type="ECO:0000313" key="1">
    <source>
        <dbReference type="EMBL" id="ODH35388.1"/>
    </source>
</evidence>
<sequence length="145" mass="15363">MSAREPVNIALPYITATFWQEEQFAGEEAPLGPGCDSLAANSLMLALVPLVSRWCVVFACIGGVPCADDQGSHQRSKEWHGMADAAGSVFEPRDSAGMYSCASTRGTLALVSGWYPGCGIPVWNNGMYSMYSARPAQAIGPLDTA</sequence>
<dbReference type="EMBL" id="LZYO01000096">
    <property type="protein sequence ID" value="ODH35388.1"/>
    <property type="molecule type" value="Genomic_DNA"/>
</dbReference>
<dbReference type="AlphaFoldDB" id="A0A1D2JHC3"/>
<accession>A0A1D2JHC3</accession>
<name>A0A1D2JHC3_PARBR</name>
<evidence type="ECO:0000313" key="2">
    <source>
        <dbReference type="Proteomes" id="UP000242814"/>
    </source>
</evidence>
<organism evidence="1 2">
    <name type="scientific">Paracoccidioides brasiliensis</name>
    <dbReference type="NCBI Taxonomy" id="121759"/>
    <lineage>
        <taxon>Eukaryota</taxon>
        <taxon>Fungi</taxon>
        <taxon>Dikarya</taxon>
        <taxon>Ascomycota</taxon>
        <taxon>Pezizomycotina</taxon>
        <taxon>Eurotiomycetes</taxon>
        <taxon>Eurotiomycetidae</taxon>
        <taxon>Onygenales</taxon>
        <taxon>Ajellomycetaceae</taxon>
        <taxon>Paracoccidioides</taxon>
    </lineage>
</organism>
<dbReference type="Proteomes" id="UP000242814">
    <property type="component" value="Unassembled WGS sequence"/>
</dbReference>
<proteinExistence type="predicted"/>
<protein>
    <submittedName>
        <fullName evidence="1">Uncharacterized protein</fullName>
    </submittedName>
</protein>
<comment type="caution">
    <text evidence="1">The sequence shown here is derived from an EMBL/GenBank/DDBJ whole genome shotgun (WGS) entry which is preliminary data.</text>
</comment>
<gene>
    <name evidence="1" type="ORF">ACO22_02961</name>
</gene>
<reference evidence="1 2" key="1">
    <citation type="submission" date="2016-06" db="EMBL/GenBank/DDBJ databases">
        <authorList>
            <person name="Kjaerup R.B."/>
            <person name="Dalgaard T.S."/>
            <person name="Juul-Madsen H.R."/>
        </authorList>
    </citation>
    <scope>NUCLEOTIDE SEQUENCE [LARGE SCALE GENOMIC DNA]</scope>
    <source>
        <strain evidence="1 2">Pb300</strain>
    </source>
</reference>